<organism evidence="2">
    <name type="scientific">marine metagenome</name>
    <dbReference type="NCBI Taxonomy" id="408172"/>
    <lineage>
        <taxon>unclassified sequences</taxon>
        <taxon>metagenomes</taxon>
        <taxon>ecological metagenomes</taxon>
    </lineage>
</organism>
<proteinExistence type="predicted"/>
<dbReference type="InterPro" id="IPR018391">
    <property type="entry name" value="PQQ_b-propeller_rpt"/>
</dbReference>
<evidence type="ECO:0000259" key="1">
    <source>
        <dbReference type="Pfam" id="PF13360"/>
    </source>
</evidence>
<name>A0A382AM03_9ZZZZ</name>
<dbReference type="SUPFAM" id="SSF50998">
    <property type="entry name" value="Quinoprotein alcohol dehydrogenase-like"/>
    <property type="match status" value="1"/>
</dbReference>
<dbReference type="Gene3D" id="2.130.10.10">
    <property type="entry name" value="YVTN repeat-like/Quinoprotein amine dehydrogenase"/>
    <property type="match status" value="1"/>
</dbReference>
<dbReference type="InterPro" id="IPR002372">
    <property type="entry name" value="PQQ_rpt_dom"/>
</dbReference>
<reference evidence="2" key="1">
    <citation type="submission" date="2018-05" db="EMBL/GenBank/DDBJ databases">
        <authorList>
            <person name="Lanie J.A."/>
            <person name="Ng W.-L."/>
            <person name="Kazmierczak K.M."/>
            <person name="Andrzejewski T.M."/>
            <person name="Davidsen T.M."/>
            <person name="Wayne K.J."/>
            <person name="Tettelin H."/>
            <person name="Glass J.I."/>
            <person name="Rusch D."/>
            <person name="Podicherti R."/>
            <person name="Tsui H.-C.T."/>
            <person name="Winkler M.E."/>
        </authorList>
    </citation>
    <scope>NUCLEOTIDE SEQUENCE</scope>
</reference>
<dbReference type="PANTHER" id="PTHR34512">
    <property type="entry name" value="CELL SURFACE PROTEIN"/>
    <property type="match status" value="1"/>
</dbReference>
<feature type="domain" description="Pyrrolo-quinoline quinone repeat" evidence="1">
    <location>
        <begin position="75"/>
        <end position="266"/>
    </location>
</feature>
<sequence length="439" mass="48440">MGAGLSASDWPQWRGSNRLAIWSETGIVENLPDELQVTWRVPINSGYAGPAVSRGRVFVTDWQEDPDSRTIDGTERVLALDENTGEVLWTHTWRTSYRMLMASYAIGPRATPTVDDDRVYVLGATGILLCLDVESGAVRWQKDYARDYGTSVPTWGITSAPLVDGERLIAVVGAEPDGMVLAFDKYTGDEQWRSVKVAGEMGYSQPVIYDAGGVRQLIVWHASALVSLDPDTGNIYWEQPVDVGAGMAIATPVKGGDYLLVSQLYNGSTMMRLNPDRPMATMLWQGQSRNPDQPEGLHATIGSPIIIDDFLYGLGVNGEIRGLDAKSGARIWENIEMNAEARAQSGVVRWGTAFMVRQGDRYFMNSDEGNLIIARFTPSGYEELSRTSLIEPTASAGFGATRLYDRLVNWSHPAYANRHIVHRNDREIIRASLAAADYQ</sequence>
<dbReference type="AlphaFoldDB" id="A0A382AM03"/>
<accession>A0A382AM03</accession>
<evidence type="ECO:0000313" key="2">
    <source>
        <dbReference type="EMBL" id="SVB02595.1"/>
    </source>
</evidence>
<dbReference type="Gene3D" id="2.40.10.480">
    <property type="match status" value="1"/>
</dbReference>
<dbReference type="SMART" id="SM00564">
    <property type="entry name" value="PQQ"/>
    <property type="match status" value="3"/>
</dbReference>
<dbReference type="InterPro" id="IPR015943">
    <property type="entry name" value="WD40/YVTN_repeat-like_dom_sf"/>
</dbReference>
<dbReference type="Pfam" id="PF13360">
    <property type="entry name" value="PQQ_2"/>
    <property type="match status" value="1"/>
</dbReference>
<dbReference type="PANTHER" id="PTHR34512:SF30">
    <property type="entry name" value="OUTER MEMBRANE PROTEIN ASSEMBLY FACTOR BAMB"/>
    <property type="match status" value="1"/>
</dbReference>
<dbReference type="InterPro" id="IPR011047">
    <property type="entry name" value="Quinoprotein_ADH-like_sf"/>
</dbReference>
<gene>
    <name evidence="2" type="ORF">METZ01_LOCUS155449</name>
</gene>
<protein>
    <recommendedName>
        <fullName evidence="1">Pyrrolo-quinoline quinone repeat domain-containing protein</fullName>
    </recommendedName>
</protein>
<dbReference type="EMBL" id="UINC01025980">
    <property type="protein sequence ID" value="SVB02595.1"/>
    <property type="molecule type" value="Genomic_DNA"/>
</dbReference>